<evidence type="ECO:0000313" key="5">
    <source>
        <dbReference type="EMBL" id="RBP52674.1"/>
    </source>
</evidence>
<evidence type="ECO:0000256" key="3">
    <source>
        <dbReference type="ARBA" id="ARBA00022490"/>
    </source>
</evidence>
<keyword evidence="6" id="KW-1185">Reference proteome</keyword>
<organism evidence="5 6">
    <name type="scientific">Arenicella xantha</name>
    <dbReference type="NCBI Taxonomy" id="644221"/>
    <lineage>
        <taxon>Bacteria</taxon>
        <taxon>Pseudomonadati</taxon>
        <taxon>Pseudomonadota</taxon>
        <taxon>Gammaproteobacteria</taxon>
        <taxon>Arenicellales</taxon>
        <taxon>Arenicellaceae</taxon>
        <taxon>Arenicella</taxon>
    </lineage>
</organism>
<dbReference type="FunCoup" id="A0A395JM04">
    <property type="interactions" value="66"/>
</dbReference>
<comment type="similarity">
    <text evidence="2">Belongs to the DsrE/TusD family.</text>
</comment>
<dbReference type="InterPro" id="IPR027396">
    <property type="entry name" value="DsrEFH-like"/>
</dbReference>
<dbReference type="InterPro" id="IPR017463">
    <property type="entry name" value="Sulphur_relay_TusD/DsrE"/>
</dbReference>
<dbReference type="Pfam" id="PF02635">
    <property type="entry name" value="DsrE"/>
    <property type="match status" value="1"/>
</dbReference>
<evidence type="ECO:0000256" key="4">
    <source>
        <dbReference type="ARBA" id="ARBA00022679"/>
    </source>
</evidence>
<reference evidence="5 6" key="1">
    <citation type="submission" date="2018-06" db="EMBL/GenBank/DDBJ databases">
        <title>Genomic Encyclopedia of Type Strains, Phase IV (KMG-IV): sequencing the most valuable type-strain genomes for metagenomic binning, comparative biology and taxonomic classification.</title>
        <authorList>
            <person name="Goeker M."/>
        </authorList>
    </citation>
    <scope>NUCLEOTIDE SEQUENCE [LARGE SCALE GENOMIC DNA]</scope>
    <source>
        <strain evidence="5 6">DSM 24032</strain>
    </source>
</reference>
<dbReference type="NCBIfam" id="TIGR03012">
    <property type="entry name" value="sulf_tusD_dsrE"/>
    <property type="match status" value="1"/>
</dbReference>
<dbReference type="AlphaFoldDB" id="A0A395JM04"/>
<protein>
    <submittedName>
        <fullName evidence="5">tRNA 2-thiouridine synthesizing protein D</fullName>
    </submittedName>
</protein>
<gene>
    <name evidence="5" type="ORF">DFR28_10156</name>
</gene>
<dbReference type="GO" id="GO:0016783">
    <property type="term" value="F:sulfurtransferase activity"/>
    <property type="evidence" value="ECO:0007669"/>
    <property type="project" value="InterPro"/>
</dbReference>
<name>A0A395JM04_9GAMM</name>
<sequence>MAAINLLVTGAVFSTQAGFSALRFANAAIAAGHSITQVFFYQDGVTQGSALSVPLGDEFDASSAWGELADKQGIELVICVSAGERRGVLGDAQAHEFAKAAHNLHSSFRVEGLGVLHDACLQADRTVTFK</sequence>
<comment type="subcellular location">
    <subcellularLocation>
        <location evidence="1">Cytoplasm</location>
    </subcellularLocation>
</comment>
<dbReference type="EMBL" id="QNRT01000001">
    <property type="protein sequence ID" value="RBP52674.1"/>
    <property type="molecule type" value="Genomic_DNA"/>
</dbReference>
<dbReference type="SUPFAM" id="SSF75169">
    <property type="entry name" value="DsrEFH-like"/>
    <property type="match status" value="1"/>
</dbReference>
<dbReference type="Proteomes" id="UP000253083">
    <property type="component" value="Unassembled WGS sequence"/>
</dbReference>
<dbReference type="Gene3D" id="3.40.1260.10">
    <property type="entry name" value="DsrEFH-like"/>
    <property type="match status" value="1"/>
</dbReference>
<dbReference type="NCBIfam" id="NF001237">
    <property type="entry name" value="PRK00207.1"/>
    <property type="match status" value="1"/>
</dbReference>
<dbReference type="InterPro" id="IPR003787">
    <property type="entry name" value="Sulphur_relay_DsrE/F-like"/>
</dbReference>
<dbReference type="RefSeq" id="WP_113952303.1">
    <property type="nucleotide sequence ID" value="NZ_QNRT01000001.1"/>
</dbReference>
<dbReference type="PANTHER" id="PTHR34874:SF3">
    <property type="entry name" value="SULFURTRANSFERASE TUSD"/>
    <property type="match status" value="1"/>
</dbReference>
<keyword evidence="3" id="KW-0963">Cytoplasm</keyword>
<dbReference type="PANTHER" id="PTHR34874">
    <property type="entry name" value="PROTEIN YCHN"/>
    <property type="match status" value="1"/>
</dbReference>
<evidence type="ECO:0000256" key="1">
    <source>
        <dbReference type="ARBA" id="ARBA00004496"/>
    </source>
</evidence>
<dbReference type="GO" id="GO:0097163">
    <property type="term" value="F:sulfur carrier activity"/>
    <property type="evidence" value="ECO:0007669"/>
    <property type="project" value="TreeGrafter"/>
</dbReference>
<dbReference type="OrthoDB" id="9787483at2"/>
<accession>A0A395JM04</accession>
<evidence type="ECO:0000313" key="6">
    <source>
        <dbReference type="Proteomes" id="UP000253083"/>
    </source>
</evidence>
<dbReference type="GO" id="GO:1990228">
    <property type="term" value="C:sulfurtransferase complex"/>
    <property type="evidence" value="ECO:0007669"/>
    <property type="project" value="TreeGrafter"/>
</dbReference>
<comment type="caution">
    <text evidence="5">The sequence shown here is derived from an EMBL/GenBank/DDBJ whole genome shotgun (WGS) entry which is preliminary data.</text>
</comment>
<dbReference type="InParanoid" id="A0A395JM04"/>
<proteinExistence type="inferred from homology"/>
<evidence type="ECO:0000256" key="2">
    <source>
        <dbReference type="ARBA" id="ARBA00007067"/>
    </source>
</evidence>
<keyword evidence="4" id="KW-0808">Transferase</keyword>
<dbReference type="GO" id="GO:0002143">
    <property type="term" value="P:tRNA wobble position uridine thiolation"/>
    <property type="evidence" value="ECO:0007669"/>
    <property type="project" value="TreeGrafter"/>
</dbReference>